<dbReference type="GO" id="GO:0045087">
    <property type="term" value="P:innate immune response"/>
    <property type="evidence" value="ECO:0007669"/>
    <property type="project" value="TreeGrafter"/>
</dbReference>
<keyword evidence="3" id="KW-0325">Glycoprotein</keyword>
<dbReference type="GO" id="GO:0005121">
    <property type="term" value="F:Toll binding"/>
    <property type="evidence" value="ECO:0007669"/>
    <property type="project" value="TreeGrafter"/>
</dbReference>
<proteinExistence type="predicted"/>
<dbReference type="GO" id="GO:0005615">
    <property type="term" value="C:extracellular space"/>
    <property type="evidence" value="ECO:0007669"/>
    <property type="project" value="UniProtKB-ARBA"/>
</dbReference>
<dbReference type="GO" id="GO:0021556">
    <property type="term" value="P:central nervous system formation"/>
    <property type="evidence" value="ECO:0007669"/>
    <property type="project" value="TreeGrafter"/>
</dbReference>
<dbReference type="Gene3D" id="2.10.90.10">
    <property type="entry name" value="Cystine-knot cytokines"/>
    <property type="match status" value="1"/>
</dbReference>
<reference evidence="4" key="1">
    <citation type="submission" date="2015-10" db="EMBL/GenBank/DDBJ databases">
        <title>EvidentialGene: Evidence-directed Construction of Complete mRNA Transcriptomes without Genomes.</title>
        <authorList>
            <person name="Gilbert D.G."/>
        </authorList>
    </citation>
    <scope>NUCLEOTIDE SEQUENCE</scope>
</reference>
<dbReference type="SUPFAM" id="SSF57501">
    <property type="entry name" value="Cystine-knot cytokines"/>
    <property type="match status" value="1"/>
</dbReference>
<evidence type="ECO:0000256" key="2">
    <source>
        <dbReference type="ARBA" id="ARBA00023157"/>
    </source>
</evidence>
<dbReference type="InterPro" id="IPR029034">
    <property type="entry name" value="Cystine-knot_cytokine"/>
</dbReference>
<evidence type="ECO:0000256" key="1">
    <source>
        <dbReference type="ARBA" id="ARBA00022729"/>
    </source>
</evidence>
<organism evidence="4">
    <name type="scientific">Daphnia magna</name>
    <dbReference type="NCBI Taxonomy" id="35525"/>
    <lineage>
        <taxon>Eukaryota</taxon>
        <taxon>Metazoa</taxon>
        <taxon>Ecdysozoa</taxon>
        <taxon>Arthropoda</taxon>
        <taxon>Crustacea</taxon>
        <taxon>Branchiopoda</taxon>
        <taxon>Diplostraca</taxon>
        <taxon>Cladocera</taxon>
        <taxon>Anomopoda</taxon>
        <taxon>Daphniidae</taxon>
        <taxon>Daphnia</taxon>
    </lineage>
</organism>
<evidence type="ECO:0000313" key="4">
    <source>
        <dbReference type="EMBL" id="JAN52016.1"/>
    </source>
</evidence>
<keyword evidence="1" id="KW-0732">Signal</keyword>
<dbReference type="GO" id="GO:0008083">
    <property type="term" value="F:growth factor activity"/>
    <property type="evidence" value="ECO:0007669"/>
    <property type="project" value="TreeGrafter"/>
</dbReference>
<protein>
    <submittedName>
        <fullName evidence="4">Uncharacterized protein</fullName>
    </submittedName>
</protein>
<dbReference type="Pfam" id="PF16077">
    <property type="entry name" value="Spaetzle"/>
    <property type="match status" value="1"/>
</dbReference>
<accession>A0A0P5N1F8</accession>
<dbReference type="OrthoDB" id="10064289at2759"/>
<dbReference type="AlphaFoldDB" id="A0A0P5N1F8"/>
<sequence>MKVLMVCLSAVLIGVFAEPEAAAEAHPNTRSQYPAHSAYPRPSYPAPAYPKPSYPAPAHPKPSYPAPAHPKPSYPAPAHPKPSYPAPAYPKPSSPAPTYPKPSYPAPANLKPSYPAPVDPKPAYPAPAYPKPSYPAPAYPKPSYPAPVDPKPAYSAPAYPKPSYSAPVDPKPAYPAGPTYPKPAYAEPAYPVAYEKKYESQYEHYCDPRKAPKCSNNGTETFCLKDSEYPVKEVKYAIDYDPLVLNKYADVADQSADNLVDGLTSLAEEHFDYSNYHGSAFEKGHWVGDEGYICPSDVLYARPVRAVNADGEWRVIVQDIAWPGYTQTQRIETCLFPGASCRTLAACYRSECLQQYIYHRMLSFDPCDPQKGIFIDIYKMPSTCSCHLPQFH</sequence>
<evidence type="ECO:0000256" key="3">
    <source>
        <dbReference type="ARBA" id="ARBA00023180"/>
    </source>
</evidence>
<dbReference type="PANTHER" id="PTHR23199:SF12">
    <property type="entry name" value="NEUROTROPHIN 1-RELATED"/>
    <property type="match status" value="1"/>
</dbReference>
<dbReference type="InterPro" id="IPR052444">
    <property type="entry name" value="Spz/Toll_ligand-like"/>
</dbReference>
<dbReference type="EMBL" id="GDIQ01042721">
    <property type="protein sequence ID" value="JAN52016.1"/>
    <property type="molecule type" value="Transcribed_RNA"/>
</dbReference>
<dbReference type="PANTHER" id="PTHR23199">
    <property type="entry name" value="NEUROTROPHIN 1-RELATED"/>
    <property type="match status" value="1"/>
</dbReference>
<keyword evidence="2" id="KW-1015">Disulfide bond</keyword>
<name>A0A0P5N1F8_9CRUS</name>
<dbReference type="InterPro" id="IPR032104">
    <property type="entry name" value="Spaetzle"/>
</dbReference>
<dbReference type="FunFam" id="2.10.90.10:FF:000035">
    <property type="entry name" value="Spz1"/>
    <property type="match status" value="1"/>
</dbReference>